<dbReference type="PRINTS" id="PR00987">
    <property type="entry name" value="TRNASYNTHGLU"/>
</dbReference>
<dbReference type="FunFam" id="3.40.50.620:FF:000093">
    <property type="entry name" value="Glutamyl-Q tRNA(Asp) synthetase"/>
    <property type="match status" value="1"/>
</dbReference>
<evidence type="ECO:0000256" key="5">
    <source>
        <dbReference type="ARBA" id="ARBA00022840"/>
    </source>
</evidence>
<dbReference type="GO" id="GO:0006400">
    <property type="term" value="P:tRNA modification"/>
    <property type="evidence" value="ECO:0007669"/>
    <property type="project" value="InterPro"/>
</dbReference>
<dbReference type="InterPro" id="IPR022380">
    <property type="entry name" value="Glu-Q_tRNA(Asp)_Synthase"/>
</dbReference>
<dbReference type="InterPro" id="IPR000924">
    <property type="entry name" value="Glu/Gln-tRNA-synth"/>
</dbReference>
<evidence type="ECO:0000256" key="7">
    <source>
        <dbReference type="HAMAP-Rule" id="MF_01428"/>
    </source>
</evidence>
<evidence type="ECO:0000256" key="3">
    <source>
        <dbReference type="ARBA" id="ARBA00022741"/>
    </source>
</evidence>
<dbReference type="SUPFAM" id="SSF52374">
    <property type="entry name" value="Nucleotidylyl transferase"/>
    <property type="match status" value="1"/>
</dbReference>
<comment type="cofactor">
    <cofactor evidence="7">
        <name>Zn(2+)</name>
        <dbReference type="ChEBI" id="CHEBI:29105"/>
    </cofactor>
    <text evidence="7">Binds 1 zinc ion per subunit.</text>
</comment>
<dbReference type="PANTHER" id="PTHR43311">
    <property type="entry name" value="GLUTAMATE--TRNA LIGASE"/>
    <property type="match status" value="1"/>
</dbReference>
<dbReference type="OrthoDB" id="9807503at2"/>
<keyword evidence="11" id="KW-1185">Reference proteome</keyword>
<dbReference type="GO" id="GO:0005829">
    <property type="term" value="C:cytosol"/>
    <property type="evidence" value="ECO:0007669"/>
    <property type="project" value="TreeGrafter"/>
</dbReference>
<feature type="binding site" evidence="7">
    <location>
        <position position="116"/>
    </location>
    <ligand>
        <name>Zn(2+)</name>
        <dbReference type="ChEBI" id="CHEBI:29105"/>
    </ligand>
</feature>
<evidence type="ECO:0000256" key="2">
    <source>
        <dbReference type="ARBA" id="ARBA00022723"/>
    </source>
</evidence>
<evidence type="ECO:0000256" key="4">
    <source>
        <dbReference type="ARBA" id="ARBA00022833"/>
    </source>
</evidence>
<keyword evidence="3 7" id="KW-0547">Nucleotide-binding</keyword>
<dbReference type="GO" id="GO:0006424">
    <property type="term" value="P:glutamyl-tRNA aminoacylation"/>
    <property type="evidence" value="ECO:0007669"/>
    <property type="project" value="InterPro"/>
</dbReference>
<evidence type="ECO:0000256" key="8">
    <source>
        <dbReference type="RuleBase" id="RU363037"/>
    </source>
</evidence>
<evidence type="ECO:0000256" key="1">
    <source>
        <dbReference type="ARBA" id="ARBA00022598"/>
    </source>
</evidence>
<dbReference type="GO" id="GO:0005524">
    <property type="term" value="F:ATP binding"/>
    <property type="evidence" value="ECO:0007669"/>
    <property type="project" value="UniProtKB-KW"/>
</dbReference>
<dbReference type="PANTHER" id="PTHR43311:SF1">
    <property type="entry name" value="GLUTAMYL-Q TRNA(ASP) SYNTHETASE"/>
    <property type="match status" value="1"/>
</dbReference>
<dbReference type="Gene3D" id="3.40.50.620">
    <property type="entry name" value="HUPs"/>
    <property type="match status" value="1"/>
</dbReference>
<feature type="binding site" evidence="7">
    <location>
        <position position="120"/>
    </location>
    <ligand>
        <name>Zn(2+)</name>
        <dbReference type="ChEBI" id="CHEBI:29105"/>
    </ligand>
</feature>
<dbReference type="AlphaFoldDB" id="A0A656H8U9"/>
<evidence type="ECO:0000256" key="6">
    <source>
        <dbReference type="ARBA" id="ARBA00023146"/>
    </source>
</evidence>
<dbReference type="Pfam" id="PF00749">
    <property type="entry name" value="tRNA-synt_1c"/>
    <property type="match status" value="1"/>
</dbReference>
<feature type="binding site" evidence="7">
    <location>
        <position position="98"/>
    </location>
    <ligand>
        <name>Zn(2+)</name>
        <dbReference type="ChEBI" id="CHEBI:29105"/>
    </ligand>
</feature>
<keyword evidence="2 7" id="KW-0479">Metal-binding</keyword>
<sequence length="293" mass="32468">MPVIGRFAPSPTGPLHFGSLVAATASYLAARQAGGKWLLRIEDIDKPREQSGAADSIIHTLTAYGFGWDGDILYQSQRLDAYHEALASLHGHTYPCTCSRKDIQAHGHMGAFGTVYPGTCRGKLAPNHSSQHAIRLRTHDEPICFTDRIQGEYCQRLESELGDFVILRADGLFAYQLAVVVDDAFQGVNQVVRGADLLDNTPRQIWLQQLLGFPRPDYVHVPLVLNASGQKLSKQNLAPAIRTTDRLQRLVASLRFLGQPCPEMGAFANLTAFWDWAIANWDMTKISKTQVWA</sequence>
<keyword evidence="8" id="KW-0648">Protein biosynthesis</keyword>
<dbReference type="GO" id="GO:0004818">
    <property type="term" value="F:glutamate-tRNA ligase activity"/>
    <property type="evidence" value="ECO:0007669"/>
    <property type="project" value="TreeGrafter"/>
</dbReference>
<reference evidence="11" key="1">
    <citation type="journal article" date="2011" name="Stand. Genomic Sci.">
        <title>Genome sequence of the filamentous, gliding Thiothrix nivea neotype strain (JP2(T)).</title>
        <authorList>
            <person name="Lapidus A."/>
            <person name="Nolan M."/>
            <person name="Lucas S."/>
            <person name="Glavina Del Rio T."/>
            <person name="Tice H."/>
            <person name="Cheng J.F."/>
            <person name="Tapia R."/>
            <person name="Han C."/>
            <person name="Goodwin L."/>
            <person name="Pitluck S."/>
            <person name="Liolios K."/>
            <person name="Pagani I."/>
            <person name="Ivanova N."/>
            <person name="Huntemann M."/>
            <person name="Mavromatis K."/>
            <person name="Mikhailova N."/>
            <person name="Pati A."/>
            <person name="Chen A."/>
            <person name="Palaniappan K."/>
            <person name="Land M."/>
            <person name="Brambilla E.M."/>
            <person name="Rohde M."/>
            <person name="Abt B."/>
            <person name="Verbarg S."/>
            <person name="Goker M."/>
            <person name="Bristow J."/>
            <person name="Eisen J.A."/>
            <person name="Markowitz V."/>
            <person name="Hugenholtz P."/>
            <person name="Kyrpides N.C."/>
            <person name="Klenk H.P."/>
            <person name="Woyke T."/>
        </authorList>
    </citation>
    <scope>NUCLEOTIDE SEQUENCE [LARGE SCALE GENOMIC DNA]</scope>
    <source>
        <strain evidence="11">ATCC 35100 / DSM 5205 / JP2</strain>
    </source>
</reference>
<dbReference type="HAMAP" id="MF_01428">
    <property type="entry name" value="Glu_Q_tRNA_synth"/>
    <property type="match status" value="1"/>
</dbReference>
<feature type="short sequence motif" description="'KMSKS' region" evidence="7">
    <location>
        <begin position="231"/>
        <end position="235"/>
    </location>
</feature>
<organism evidence="10 11">
    <name type="scientific">Thiothrix nivea (strain ATCC 35100 / DSM 5205 / JP2)</name>
    <dbReference type="NCBI Taxonomy" id="870187"/>
    <lineage>
        <taxon>Bacteria</taxon>
        <taxon>Pseudomonadati</taxon>
        <taxon>Pseudomonadota</taxon>
        <taxon>Gammaproteobacteria</taxon>
        <taxon>Thiotrichales</taxon>
        <taxon>Thiotrichaceae</taxon>
        <taxon>Thiothrix</taxon>
    </lineage>
</organism>
<dbReference type="RefSeq" id="WP_002706730.1">
    <property type="nucleotide sequence ID" value="NZ_JH651384.1"/>
</dbReference>
<evidence type="ECO:0000313" key="11">
    <source>
        <dbReference type="Proteomes" id="UP000005317"/>
    </source>
</evidence>
<feature type="short sequence motif" description="'HIGH' region" evidence="7">
    <location>
        <begin position="9"/>
        <end position="19"/>
    </location>
</feature>
<comment type="function">
    <text evidence="7">Catalyzes the tRNA-independent activation of glutamate in presence of ATP and the subsequent transfer of glutamate onto a tRNA(Asp). Glutamate is transferred on the 2-amino-5-(4,5-dihydroxy-2-cyclopenten-1-yl) moiety of the queuosine in the wobble position of the QUC anticodon.</text>
</comment>
<dbReference type="InterPro" id="IPR014729">
    <property type="entry name" value="Rossmann-like_a/b/a_fold"/>
</dbReference>
<dbReference type="NCBIfam" id="NF004314">
    <property type="entry name" value="PRK05710.1-3"/>
    <property type="match status" value="1"/>
</dbReference>
<keyword evidence="5 7" id="KW-0067">ATP-binding</keyword>
<dbReference type="EMBL" id="JH651384">
    <property type="protein sequence ID" value="EIJ32798.1"/>
    <property type="molecule type" value="Genomic_DNA"/>
</dbReference>
<protein>
    <recommendedName>
        <fullName evidence="7">Glutamyl-Q tRNA(Asp) synthetase</fullName>
        <shortName evidence="7">Glu-Q-RSs</shortName>
        <ecNumber evidence="7">6.1.1.-</ecNumber>
    </recommendedName>
</protein>
<dbReference type="GO" id="GO:0008270">
    <property type="term" value="F:zinc ion binding"/>
    <property type="evidence" value="ECO:0007669"/>
    <property type="project" value="UniProtKB-UniRule"/>
</dbReference>
<dbReference type="InterPro" id="IPR049940">
    <property type="entry name" value="GluQ/Sye"/>
</dbReference>
<proteinExistence type="inferred from homology"/>
<feature type="binding site" evidence="7">
    <location>
        <position position="42"/>
    </location>
    <ligand>
        <name>L-glutamate</name>
        <dbReference type="ChEBI" id="CHEBI:29985"/>
    </ligand>
</feature>
<keyword evidence="1 7" id="KW-0436">Ligase</keyword>
<dbReference type="NCBIfam" id="TIGR03838">
    <property type="entry name" value="queuosine_YadB"/>
    <property type="match status" value="1"/>
</dbReference>
<evidence type="ECO:0000313" key="10">
    <source>
        <dbReference type="EMBL" id="EIJ32798.1"/>
    </source>
</evidence>
<keyword evidence="6 7" id="KW-0030">Aminoacyl-tRNA synthetase</keyword>
<dbReference type="NCBIfam" id="NF004315">
    <property type="entry name" value="PRK05710.1-4"/>
    <property type="match status" value="1"/>
</dbReference>
<keyword evidence="4 7" id="KW-0862">Zinc</keyword>
<feature type="binding site" evidence="7">
    <location>
        <position position="193"/>
    </location>
    <ligand>
        <name>L-glutamate</name>
        <dbReference type="ChEBI" id="CHEBI:29985"/>
    </ligand>
</feature>
<feature type="binding site" evidence="7">
    <location>
        <position position="175"/>
    </location>
    <ligand>
        <name>L-glutamate</name>
        <dbReference type="ChEBI" id="CHEBI:29985"/>
    </ligand>
</feature>
<gene>
    <name evidence="7" type="primary">gluQ</name>
    <name evidence="10" type="ORF">Thini_0132</name>
</gene>
<feature type="domain" description="Glutamyl/glutaminyl-tRNA synthetase class Ib catalytic" evidence="9">
    <location>
        <begin position="3"/>
        <end position="239"/>
    </location>
</feature>
<name>A0A656H8U9_THINJ</name>
<dbReference type="Proteomes" id="UP000005317">
    <property type="component" value="Unassembled WGS sequence"/>
</dbReference>
<dbReference type="InterPro" id="IPR020058">
    <property type="entry name" value="Glu/Gln-tRNA-synth_Ib_cat-dom"/>
</dbReference>
<evidence type="ECO:0000259" key="9">
    <source>
        <dbReference type="Pfam" id="PF00749"/>
    </source>
</evidence>
<accession>A0A656H8U9</accession>
<feature type="binding site" evidence="7">
    <location>
        <begin position="6"/>
        <end position="10"/>
    </location>
    <ligand>
        <name>L-glutamate</name>
        <dbReference type="ChEBI" id="CHEBI:29985"/>
    </ligand>
</feature>
<feature type="binding site" evidence="7">
    <location>
        <position position="96"/>
    </location>
    <ligand>
        <name>Zn(2+)</name>
        <dbReference type="ChEBI" id="CHEBI:29105"/>
    </ligand>
</feature>
<dbReference type="EC" id="6.1.1.-" evidence="7"/>
<feature type="binding site" evidence="7">
    <location>
        <position position="234"/>
    </location>
    <ligand>
        <name>ATP</name>
        <dbReference type="ChEBI" id="CHEBI:30616"/>
    </ligand>
</feature>
<comment type="similarity">
    <text evidence="7">Belongs to the class-I aminoacyl-tRNA synthetase family. GluQ subfamily.</text>
</comment>